<dbReference type="SUPFAM" id="SSF56672">
    <property type="entry name" value="DNA/RNA polymerases"/>
    <property type="match status" value="1"/>
</dbReference>
<keyword evidence="6" id="KW-1185">Reference proteome</keyword>
<dbReference type="Proteomes" id="UP001231189">
    <property type="component" value="Unassembled WGS sequence"/>
</dbReference>
<dbReference type="InterPro" id="IPR043502">
    <property type="entry name" value="DNA/RNA_pol_sf"/>
</dbReference>
<evidence type="ECO:0000313" key="5">
    <source>
        <dbReference type="EMBL" id="KAK1649665.1"/>
    </source>
</evidence>
<protein>
    <recommendedName>
        <fullName evidence="3">Reverse transcriptase Ty1/copia-type domain-containing protein</fullName>
    </recommendedName>
</protein>
<organism evidence="4 6">
    <name type="scientific">Lolium multiflorum</name>
    <name type="common">Italian ryegrass</name>
    <name type="synonym">Lolium perenne subsp. multiflorum</name>
    <dbReference type="NCBI Taxonomy" id="4521"/>
    <lineage>
        <taxon>Eukaryota</taxon>
        <taxon>Viridiplantae</taxon>
        <taxon>Streptophyta</taxon>
        <taxon>Embryophyta</taxon>
        <taxon>Tracheophyta</taxon>
        <taxon>Spermatophyta</taxon>
        <taxon>Magnoliopsida</taxon>
        <taxon>Liliopsida</taxon>
        <taxon>Poales</taxon>
        <taxon>Poaceae</taxon>
        <taxon>BOP clade</taxon>
        <taxon>Pooideae</taxon>
        <taxon>Poodae</taxon>
        <taxon>Poeae</taxon>
        <taxon>Poeae Chloroplast Group 2 (Poeae type)</taxon>
        <taxon>Loliodinae</taxon>
        <taxon>Loliinae</taxon>
        <taxon>Lolium</taxon>
    </lineage>
</organism>
<dbReference type="Pfam" id="PF07727">
    <property type="entry name" value="RVT_2"/>
    <property type="match status" value="1"/>
</dbReference>
<feature type="transmembrane region" description="Helical" evidence="2">
    <location>
        <begin position="193"/>
        <end position="212"/>
    </location>
</feature>
<feature type="compositionally biased region" description="Basic and acidic residues" evidence="1">
    <location>
        <begin position="398"/>
        <end position="407"/>
    </location>
</feature>
<dbReference type="EMBL" id="JAUUTY010000760">
    <property type="protein sequence ID" value="KAK1585839.1"/>
    <property type="molecule type" value="Genomic_DNA"/>
</dbReference>
<feature type="compositionally biased region" description="Polar residues" evidence="1">
    <location>
        <begin position="379"/>
        <end position="389"/>
    </location>
</feature>
<feature type="compositionally biased region" description="Polar residues" evidence="1">
    <location>
        <begin position="482"/>
        <end position="520"/>
    </location>
</feature>
<comment type="caution">
    <text evidence="4">The sequence shown here is derived from an EMBL/GenBank/DDBJ whole genome shotgun (WGS) entry which is preliminary data.</text>
</comment>
<keyword evidence="2" id="KW-0472">Membrane</keyword>
<feature type="compositionally biased region" description="Polar residues" evidence="1">
    <location>
        <begin position="358"/>
        <end position="369"/>
    </location>
</feature>
<sequence>MGSSSASSISSLAAALGAPPAQLLTRDNALIWKALVVPALRGARVLKLVEGSDKAPAETIEVDTDGVKSEVDNPAYDVWIARDQQVLRYLLSCLSSDMLSHVLGLETSAEVWKTINSLTTTQSKARAQHLRSALSETKKGNMSAEKYFAKMKVLASELAAVGKPLDDDELIWYMLHGLGEDYNNLKTALQKSLSPLLTLFAALLTVSQLMVLGKMITAVMITVTVVMIVALMIIVIAVMTTVTDGMISVRAMMIGALAMMTDPSVGMMDPGMGLVMMAVAETEYLLRLLMLSVRYARSMDILLKCAGGGFSVIGAMVVDAVMIKTPRVQTWPHMAWTQTDVLDEQEVTEKDLSKNPAEISSNGSSNVAAQNDEPRGGSQVDSPAQTSDPVSPGLSGEASRRAHDLSRRGCSRSLSPLRRSCSASPSCSERPSVRHVASPDRSPSPARGGHTPRSASPDAGSPAASADATAGSLSAANDEPNDSVSAGSSVDTHTAPNSVAANNPVSTTSMRPLTRLQQGIRQPKRYTDGTIRYGLFAATGEPQTLGEALKDSRWCEAMSEEYNALIHNKTWHLVPSNPSKNIIDCKWVYRIKKHADGTIDRYKARLVAKGFKQRYGIDYEDTFSPVVKAATIRLVLSVAVSRGWSLRQLDVKNAFLHGVLEEEVYMRQPPGFEDPKNPHHICKLDKALYGLKQAPRAWYSRLSTKLQSLGFYPSKADTSLFLYNKRGITIYVLIYVDDIIVTSSSQRAIAALLQDLNSDFALKDLGDLQFFLGIEVKRINNGLLLTQEKYATELLAKVGT</sequence>
<reference evidence="4" key="1">
    <citation type="submission" date="2023-07" db="EMBL/GenBank/DDBJ databases">
        <title>A chromosome-level genome assembly of Lolium multiflorum.</title>
        <authorList>
            <person name="Chen Y."/>
            <person name="Copetti D."/>
            <person name="Kolliker R."/>
            <person name="Studer B."/>
        </authorList>
    </citation>
    <scope>NUCLEOTIDE SEQUENCE</scope>
    <source>
        <strain evidence="4">02402/16</strain>
        <tissue evidence="4">Leaf</tissue>
    </source>
</reference>
<keyword evidence="2" id="KW-0812">Transmembrane</keyword>
<dbReference type="PANTHER" id="PTHR47481:SF31">
    <property type="entry name" value="OS01G0873500 PROTEIN"/>
    <property type="match status" value="1"/>
</dbReference>
<evidence type="ECO:0000313" key="6">
    <source>
        <dbReference type="Proteomes" id="UP001231189"/>
    </source>
</evidence>
<dbReference type="Pfam" id="PF14223">
    <property type="entry name" value="Retrotran_gag_2"/>
    <property type="match status" value="1"/>
</dbReference>
<evidence type="ECO:0000313" key="4">
    <source>
        <dbReference type="EMBL" id="KAK1585839.1"/>
    </source>
</evidence>
<accession>A0AAD8PXF5</accession>
<proteinExistence type="predicted"/>
<dbReference type="AlphaFoldDB" id="A0AAD8PXF5"/>
<evidence type="ECO:0000256" key="1">
    <source>
        <dbReference type="SAM" id="MobiDB-lite"/>
    </source>
</evidence>
<feature type="transmembrane region" description="Helical" evidence="2">
    <location>
        <begin position="301"/>
        <end position="323"/>
    </location>
</feature>
<feature type="domain" description="Reverse transcriptase Ty1/copia-type" evidence="3">
    <location>
        <begin position="568"/>
        <end position="798"/>
    </location>
</feature>
<name>A0AAD8PXF5_LOLMU</name>
<gene>
    <name evidence="4" type="ORF">QYE76_008292</name>
    <name evidence="5" type="ORF">QYE76_067470</name>
</gene>
<feature type="compositionally biased region" description="Low complexity" evidence="1">
    <location>
        <begin position="411"/>
        <end position="430"/>
    </location>
</feature>
<keyword evidence="2" id="KW-1133">Transmembrane helix</keyword>
<feature type="transmembrane region" description="Helical" evidence="2">
    <location>
        <begin position="219"/>
        <end position="242"/>
    </location>
</feature>
<feature type="compositionally biased region" description="Low complexity" evidence="1">
    <location>
        <begin position="454"/>
        <end position="476"/>
    </location>
</feature>
<dbReference type="PANTHER" id="PTHR47481">
    <property type="match status" value="1"/>
</dbReference>
<evidence type="ECO:0000259" key="3">
    <source>
        <dbReference type="Pfam" id="PF07727"/>
    </source>
</evidence>
<feature type="region of interest" description="Disordered" evidence="1">
    <location>
        <begin position="346"/>
        <end position="524"/>
    </location>
</feature>
<dbReference type="InterPro" id="IPR013103">
    <property type="entry name" value="RVT_2"/>
</dbReference>
<dbReference type="EMBL" id="JAUUTY010000004">
    <property type="protein sequence ID" value="KAK1649665.1"/>
    <property type="molecule type" value="Genomic_DNA"/>
</dbReference>
<evidence type="ECO:0000256" key="2">
    <source>
        <dbReference type="SAM" id="Phobius"/>
    </source>
</evidence>